<keyword evidence="2" id="KW-0472">Membrane</keyword>
<keyword evidence="2" id="KW-1133">Transmembrane helix</keyword>
<organism evidence="3 4">
    <name type="scientific">Blastochloris viridis</name>
    <name type="common">Rhodopseudomonas viridis</name>
    <dbReference type="NCBI Taxonomy" id="1079"/>
    <lineage>
        <taxon>Bacteria</taxon>
        <taxon>Pseudomonadati</taxon>
        <taxon>Pseudomonadota</taxon>
        <taxon>Alphaproteobacteria</taxon>
        <taxon>Hyphomicrobiales</taxon>
        <taxon>Blastochloridaceae</taxon>
        <taxon>Blastochloris</taxon>
    </lineage>
</organism>
<comment type="caution">
    <text evidence="3">The sequence shown here is derived from an EMBL/GenBank/DDBJ whole genome shotgun (WGS) entry which is preliminary data.</text>
</comment>
<accession>A0A6N4R1M3</accession>
<feature type="region of interest" description="Disordered" evidence="1">
    <location>
        <begin position="1"/>
        <end position="20"/>
    </location>
</feature>
<evidence type="ECO:0000256" key="1">
    <source>
        <dbReference type="SAM" id="MobiDB-lite"/>
    </source>
</evidence>
<name>A0A6N4R1M3_BLAVI</name>
<feature type="transmembrane region" description="Helical" evidence="2">
    <location>
        <begin position="32"/>
        <end position="55"/>
    </location>
</feature>
<evidence type="ECO:0000256" key="2">
    <source>
        <dbReference type="SAM" id="Phobius"/>
    </source>
</evidence>
<keyword evidence="2" id="KW-0812">Transmembrane</keyword>
<proteinExistence type="predicted"/>
<dbReference type="Proteomes" id="UP000320948">
    <property type="component" value="Unassembled WGS sequence"/>
</dbReference>
<protein>
    <submittedName>
        <fullName evidence="3">Uncharacterized protein</fullName>
    </submittedName>
</protein>
<dbReference type="EMBL" id="VAFM01000001">
    <property type="protein sequence ID" value="TKW61166.1"/>
    <property type="molecule type" value="Genomic_DNA"/>
</dbReference>
<gene>
    <name evidence="3" type="ORF">DI628_00620</name>
</gene>
<reference evidence="3 4" key="1">
    <citation type="journal article" date="2017" name="Nat. Commun.">
        <title>In situ click chemistry generation of cyclooxygenase-2 inhibitors.</title>
        <authorList>
            <person name="Bhardwaj A."/>
            <person name="Kaur J."/>
            <person name="Wuest M."/>
            <person name="Wuest F."/>
        </authorList>
    </citation>
    <scope>NUCLEOTIDE SEQUENCE [LARGE SCALE GENOMIC DNA]</scope>
    <source>
        <strain evidence="3">S2_018_000_R2_106</strain>
    </source>
</reference>
<sequence>MTNLPPVPNENNLNPAELMGDIRQPKPPRLKLWILLFAAFYILTAVPAGFVVYTIKNNAGINIFKKGGGHAFAHCIEQAFNPKNLNISK</sequence>
<evidence type="ECO:0000313" key="3">
    <source>
        <dbReference type="EMBL" id="TKW61166.1"/>
    </source>
</evidence>
<dbReference type="AlphaFoldDB" id="A0A6N4R1M3"/>
<evidence type="ECO:0000313" key="4">
    <source>
        <dbReference type="Proteomes" id="UP000320948"/>
    </source>
</evidence>